<accession>A0A7I3ZT25</accession>
<protein>
    <submittedName>
        <fullName evidence="1">Uncharacterized protein</fullName>
    </submittedName>
</protein>
<name>A0A7I3ZT25_PHYPA</name>
<reference evidence="1" key="3">
    <citation type="submission" date="2020-12" db="UniProtKB">
        <authorList>
            <consortium name="EnsemblPlants"/>
        </authorList>
    </citation>
    <scope>IDENTIFICATION</scope>
</reference>
<reference evidence="1 2" key="2">
    <citation type="journal article" date="2018" name="Plant J.">
        <title>The Physcomitrella patens chromosome-scale assembly reveals moss genome structure and evolution.</title>
        <authorList>
            <person name="Lang D."/>
            <person name="Ullrich K.K."/>
            <person name="Murat F."/>
            <person name="Fuchs J."/>
            <person name="Jenkins J."/>
            <person name="Haas F.B."/>
            <person name="Piednoel M."/>
            <person name="Gundlach H."/>
            <person name="Van Bel M."/>
            <person name="Meyberg R."/>
            <person name="Vives C."/>
            <person name="Morata J."/>
            <person name="Symeonidi A."/>
            <person name="Hiss M."/>
            <person name="Muchero W."/>
            <person name="Kamisugi Y."/>
            <person name="Saleh O."/>
            <person name="Blanc G."/>
            <person name="Decker E.L."/>
            <person name="van Gessel N."/>
            <person name="Grimwood J."/>
            <person name="Hayes R.D."/>
            <person name="Graham S.W."/>
            <person name="Gunter L.E."/>
            <person name="McDaniel S.F."/>
            <person name="Hoernstein S.N.W."/>
            <person name="Larsson A."/>
            <person name="Li F.W."/>
            <person name="Perroud P.F."/>
            <person name="Phillips J."/>
            <person name="Ranjan P."/>
            <person name="Rokshar D.S."/>
            <person name="Rothfels C.J."/>
            <person name="Schneider L."/>
            <person name="Shu S."/>
            <person name="Stevenson D.W."/>
            <person name="Thummler F."/>
            <person name="Tillich M."/>
            <person name="Villarreal Aguilar J.C."/>
            <person name="Widiez T."/>
            <person name="Wong G.K."/>
            <person name="Wymore A."/>
            <person name="Zhang Y."/>
            <person name="Zimmer A.D."/>
            <person name="Quatrano R.S."/>
            <person name="Mayer K.F.X."/>
            <person name="Goodstein D."/>
            <person name="Casacuberta J.M."/>
            <person name="Vandepoele K."/>
            <person name="Reski R."/>
            <person name="Cuming A.C."/>
            <person name="Tuskan G.A."/>
            <person name="Maumus F."/>
            <person name="Salse J."/>
            <person name="Schmutz J."/>
            <person name="Rensing S.A."/>
        </authorList>
    </citation>
    <scope>NUCLEOTIDE SEQUENCE [LARGE SCALE GENOMIC DNA]</scope>
    <source>
        <strain evidence="1 2">cv. Gransden 2004</strain>
    </source>
</reference>
<organism evidence="1 2">
    <name type="scientific">Physcomitrium patens</name>
    <name type="common">Spreading-leaved earth moss</name>
    <name type="synonym">Physcomitrella patens</name>
    <dbReference type="NCBI Taxonomy" id="3218"/>
    <lineage>
        <taxon>Eukaryota</taxon>
        <taxon>Viridiplantae</taxon>
        <taxon>Streptophyta</taxon>
        <taxon>Embryophyta</taxon>
        <taxon>Bryophyta</taxon>
        <taxon>Bryophytina</taxon>
        <taxon>Bryopsida</taxon>
        <taxon>Funariidae</taxon>
        <taxon>Funariales</taxon>
        <taxon>Funariaceae</taxon>
        <taxon>Physcomitrium</taxon>
    </lineage>
</organism>
<reference evidence="1 2" key="1">
    <citation type="journal article" date="2008" name="Science">
        <title>The Physcomitrella genome reveals evolutionary insights into the conquest of land by plants.</title>
        <authorList>
            <person name="Rensing S."/>
            <person name="Lang D."/>
            <person name="Zimmer A."/>
            <person name="Terry A."/>
            <person name="Salamov A."/>
            <person name="Shapiro H."/>
            <person name="Nishiyama T."/>
            <person name="Perroud P.-F."/>
            <person name="Lindquist E."/>
            <person name="Kamisugi Y."/>
            <person name="Tanahashi T."/>
            <person name="Sakakibara K."/>
            <person name="Fujita T."/>
            <person name="Oishi K."/>
            <person name="Shin-I T."/>
            <person name="Kuroki Y."/>
            <person name="Toyoda A."/>
            <person name="Suzuki Y."/>
            <person name="Hashimoto A."/>
            <person name="Yamaguchi K."/>
            <person name="Sugano A."/>
            <person name="Kohara Y."/>
            <person name="Fujiyama A."/>
            <person name="Anterola A."/>
            <person name="Aoki S."/>
            <person name="Ashton N."/>
            <person name="Barbazuk W.B."/>
            <person name="Barker E."/>
            <person name="Bennetzen J."/>
            <person name="Bezanilla M."/>
            <person name="Blankenship R."/>
            <person name="Cho S.H."/>
            <person name="Dutcher S."/>
            <person name="Estelle M."/>
            <person name="Fawcett J.A."/>
            <person name="Gundlach H."/>
            <person name="Hanada K."/>
            <person name="Heyl A."/>
            <person name="Hicks K.A."/>
            <person name="Hugh J."/>
            <person name="Lohr M."/>
            <person name="Mayer K."/>
            <person name="Melkozernov A."/>
            <person name="Murata T."/>
            <person name="Nelson D."/>
            <person name="Pils B."/>
            <person name="Prigge M."/>
            <person name="Reiss B."/>
            <person name="Renner T."/>
            <person name="Rombauts S."/>
            <person name="Rushton P."/>
            <person name="Sanderfoot A."/>
            <person name="Schween G."/>
            <person name="Shiu S.-H."/>
            <person name="Stueber K."/>
            <person name="Theodoulou F.L."/>
            <person name="Tu H."/>
            <person name="Van de Peer Y."/>
            <person name="Verrier P.J."/>
            <person name="Waters E."/>
            <person name="Wood A."/>
            <person name="Yang L."/>
            <person name="Cove D."/>
            <person name="Cuming A."/>
            <person name="Hasebe M."/>
            <person name="Lucas S."/>
            <person name="Mishler D.B."/>
            <person name="Reski R."/>
            <person name="Grigoriev I."/>
            <person name="Quatrano R.S."/>
            <person name="Boore J.L."/>
        </authorList>
    </citation>
    <scope>NUCLEOTIDE SEQUENCE [LARGE SCALE GENOMIC DNA]</scope>
    <source>
        <strain evidence="1 2">cv. Gransden 2004</strain>
    </source>
</reference>
<evidence type="ECO:0000313" key="2">
    <source>
        <dbReference type="Proteomes" id="UP000006727"/>
    </source>
</evidence>
<dbReference type="Proteomes" id="UP000006727">
    <property type="component" value="Chromosome 14"/>
</dbReference>
<proteinExistence type="predicted"/>
<dbReference type="Gramene" id="Pp3c14_20660V3.1">
    <property type="protein sequence ID" value="PAC:32959789.CDS.1"/>
    <property type="gene ID" value="Pp3c14_20660"/>
</dbReference>
<dbReference type="AlphaFoldDB" id="A0A7I3ZT25"/>
<keyword evidence="2" id="KW-1185">Reference proteome</keyword>
<dbReference type="InParanoid" id="A0A7I3ZT25"/>
<dbReference type="EnsemblPlants" id="Pp3c14_20660V3.1">
    <property type="protein sequence ID" value="PAC:32959789.CDS.1"/>
    <property type="gene ID" value="Pp3c14_20660"/>
</dbReference>
<evidence type="ECO:0000313" key="1">
    <source>
        <dbReference type="EnsemblPlants" id="PAC:32959789.CDS.1"/>
    </source>
</evidence>
<sequence>ARPCKSTQSCTAASERMRRATMRLRIPHSPRERERNLKLPIDCLMGRGMAYPA</sequence>
<dbReference type="EMBL" id="ABEU02000014">
    <property type="status" value="NOT_ANNOTATED_CDS"/>
    <property type="molecule type" value="Genomic_DNA"/>
</dbReference>